<evidence type="ECO:0000256" key="1">
    <source>
        <dbReference type="SAM" id="Phobius"/>
    </source>
</evidence>
<keyword evidence="1" id="KW-0812">Transmembrane</keyword>
<dbReference type="RefSeq" id="WP_143849599.1">
    <property type="nucleotide sequence ID" value="NZ_FXYD01000003.1"/>
</dbReference>
<feature type="transmembrane region" description="Helical" evidence="1">
    <location>
        <begin position="6"/>
        <end position="30"/>
    </location>
</feature>
<keyword evidence="1" id="KW-0472">Membrane</keyword>
<keyword evidence="1" id="KW-1133">Transmembrane helix</keyword>
<dbReference type="AlphaFoldDB" id="A0A238K9A9"/>
<gene>
    <name evidence="2" type="ORF">OCA8868_01959</name>
</gene>
<reference evidence="3" key="1">
    <citation type="submission" date="2017-05" db="EMBL/GenBank/DDBJ databases">
        <authorList>
            <person name="Rodrigo-Torres L."/>
            <person name="Arahal R. D."/>
            <person name="Lucena T."/>
        </authorList>
    </citation>
    <scope>NUCLEOTIDE SEQUENCE [LARGE SCALE GENOMIC DNA]</scope>
    <source>
        <strain evidence="3">CECT 8868</strain>
    </source>
</reference>
<accession>A0A238K9A9</accession>
<evidence type="ECO:0000313" key="2">
    <source>
        <dbReference type="EMBL" id="SMX39403.1"/>
    </source>
</evidence>
<evidence type="ECO:0000313" key="3">
    <source>
        <dbReference type="Proteomes" id="UP000203464"/>
    </source>
</evidence>
<sequence>MHQTDLYIAIAVSACLAFGVLAYFFFGVSCPHCRSRKWKREISRRLLSERMGQERRDVTSTSTGVINGRLATSTKTQTQHVPVLRQEHEVTYLCTSCDKQLVRTEETKKSEF</sequence>
<proteinExistence type="predicted"/>
<keyword evidence="3" id="KW-1185">Reference proteome</keyword>
<name>A0A238K9A9_9RHOB</name>
<dbReference type="Proteomes" id="UP000203464">
    <property type="component" value="Unassembled WGS sequence"/>
</dbReference>
<organism evidence="2 3">
    <name type="scientific">Octadecabacter ascidiaceicola</name>
    <dbReference type="NCBI Taxonomy" id="1655543"/>
    <lineage>
        <taxon>Bacteria</taxon>
        <taxon>Pseudomonadati</taxon>
        <taxon>Pseudomonadota</taxon>
        <taxon>Alphaproteobacteria</taxon>
        <taxon>Rhodobacterales</taxon>
        <taxon>Roseobacteraceae</taxon>
        <taxon>Octadecabacter</taxon>
    </lineage>
</organism>
<protein>
    <submittedName>
        <fullName evidence="2">Uncharacterized protein</fullName>
    </submittedName>
</protein>
<dbReference type="EMBL" id="FXYD01000003">
    <property type="protein sequence ID" value="SMX39403.1"/>
    <property type="molecule type" value="Genomic_DNA"/>
</dbReference>